<organism evidence="1 2">
    <name type="scientific">Brassica oleracea var. oleracea</name>
    <dbReference type="NCBI Taxonomy" id="109376"/>
    <lineage>
        <taxon>Eukaryota</taxon>
        <taxon>Viridiplantae</taxon>
        <taxon>Streptophyta</taxon>
        <taxon>Embryophyta</taxon>
        <taxon>Tracheophyta</taxon>
        <taxon>Spermatophyta</taxon>
        <taxon>Magnoliopsida</taxon>
        <taxon>eudicotyledons</taxon>
        <taxon>Gunneridae</taxon>
        <taxon>Pentapetalae</taxon>
        <taxon>rosids</taxon>
        <taxon>malvids</taxon>
        <taxon>Brassicales</taxon>
        <taxon>Brassicaceae</taxon>
        <taxon>Brassiceae</taxon>
        <taxon>Brassica</taxon>
    </lineage>
</organism>
<dbReference type="Proteomes" id="UP000032141">
    <property type="component" value="Chromosome C9"/>
</dbReference>
<name>A0A0D3E5K2_BRAOL</name>
<protein>
    <submittedName>
        <fullName evidence="1">Uncharacterized protein</fullName>
    </submittedName>
</protein>
<keyword evidence="2" id="KW-1185">Reference proteome</keyword>
<evidence type="ECO:0000313" key="1">
    <source>
        <dbReference type="EnsemblPlants" id="Bo9g048840.1"/>
    </source>
</evidence>
<proteinExistence type="predicted"/>
<dbReference type="HOGENOM" id="CLU_2323713_0_0_1"/>
<dbReference type="Gramene" id="Bo9g048840.1">
    <property type="protein sequence ID" value="Bo9g048840.1"/>
    <property type="gene ID" value="Bo9g048840"/>
</dbReference>
<sequence length="99" mass="11907">MKRRDWQGFGEYVLDLLQSRNVFNKQSSKSNTFTYIVMISRKMLHFGMKRWIGCEKNRGEVVTVELRSNRKWNPKLFENMTNPSDFRSGFRERPVLSLR</sequence>
<dbReference type="EnsemblPlants" id="Bo9g048840.1">
    <property type="protein sequence ID" value="Bo9g048840.1"/>
    <property type="gene ID" value="Bo9g048840"/>
</dbReference>
<dbReference type="AlphaFoldDB" id="A0A0D3E5K2"/>
<reference evidence="1" key="2">
    <citation type="submission" date="2015-03" db="UniProtKB">
        <authorList>
            <consortium name="EnsemblPlants"/>
        </authorList>
    </citation>
    <scope>IDENTIFICATION</scope>
</reference>
<accession>A0A0D3E5K2</accession>
<evidence type="ECO:0000313" key="2">
    <source>
        <dbReference type="Proteomes" id="UP000032141"/>
    </source>
</evidence>
<reference evidence="1 2" key="1">
    <citation type="journal article" date="2014" name="Genome Biol.">
        <title>Transcriptome and methylome profiling reveals relics of genome dominance in the mesopolyploid Brassica oleracea.</title>
        <authorList>
            <person name="Parkin I.A."/>
            <person name="Koh C."/>
            <person name="Tang H."/>
            <person name="Robinson S.J."/>
            <person name="Kagale S."/>
            <person name="Clarke W.E."/>
            <person name="Town C.D."/>
            <person name="Nixon J."/>
            <person name="Krishnakumar V."/>
            <person name="Bidwell S.L."/>
            <person name="Denoeud F."/>
            <person name="Belcram H."/>
            <person name="Links M.G."/>
            <person name="Just J."/>
            <person name="Clarke C."/>
            <person name="Bender T."/>
            <person name="Huebert T."/>
            <person name="Mason A.S."/>
            <person name="Pires J.C."/>
            <person name="Barker G."/>
            <person name="Moore J."/>
            <person name="Walley P.G."/>
            <person name="Manoli S."/>
            <person name="Batley J."/>
            <person name="Edwards D."/>
            <person name="Nelson M.N."/>
            <person name="Wang X."/>
            <person name="Paterson A.H."/>
            <person name="King G."/>
            <person name="Bancroft I."/>
            <person name="Chalhoub B."/>
            <person name="Sharpe A.G."/>
        </authorList>
    </citation>
    <scope>NUCLEOTIDE SEQUENCE</scope>
    <source>
        <strain evidence="1 2">cv. TO1000</strain>
    </source>
</reference>